<evidence type="ECO:0000256" key="3">
    <source>
        <dbReference type="ARBA" id="ARBA00022777"/>
    </source>
</evidence>
<dbReference type="PROSITE" id="PS50011">
    <property type="entry name" value="PROTEIN_KINASE_DOM"/>
    <property type="match status" value="1"/>
</dbReference>
<dbReference type="GO" id="GO:0005524">
    <property type="term" value="F:ATP binding"/>
    <property type="evidence" value="ECO:0007669"/>
    <property type="project" value="UniProtKB-KW"/>
</dbReference>
<dbReference type="AlphaFoldDB" id="A0AAV5VNT5"/>
<name>A0AAV5VNT5_9BILA</name>
<evidence type="ECO:0000259" key="5">
    <source>
        <dbReference type="PROSITE" id="PS50011"/>
    </source>
</evidence>
<organism evidence="6 7">
    <name type="scientific">Pristionchus fissidentatus</name>
    <dbReference type="NCBI Taxonomy" id="1538716"/>
    <lineage>
        <taxon>Eukaryota</taxon>
        <taxon>Metazoa</taxon>
        <taxon>Ecdysozoa</taxon>
        <taxon>Nematoda</taxon>
        <taxon>Chromadorea</taxon>
        <taxon>Rhabditida</taxon>
        <taxon>Rhabditina</taxon>
        <taxon>Diplogasteromorpha</taxon>
        <taxon>Diplogasteroidea</taxon>
        <taxon>Neodiplogasteridae</taxon>
        <taxon>Pristionchus</taxon>
    </lineage>
</organism>
<dbReference type="PANTHER" id="PTHR11042">
    <property type="entry name" value="EUKARYOTIC TRANSLATION INITIATION FACTOR 2-ALPHA KINASE EIF2-ALPHA KINASE -RELATED"/>
    <property type="match status" value="1"/>
</dbReference>
<gene>
    <name evidence="6" type="ORF">PFISCL1PPCAC_11639</name>
</gene>
<dbReference type="InterPro" id="IPR000719">
    <property type="entry name" value="Prot_kinase_dom"/>
</dbReference>
<feature type="domain" description="Protein kinase" evidence="5">
    <location>
        <begin position="1"/>
        <end position="96"/>
    </location>
</feature>
<dbReference type="Proteomes" id="UP001432322">
    <property type="component" value="Unassembled WGS sequence"/>
</dbReference>
<dbReference type="GO" id="GO:0005737">
    <property type="term" value="C:cytoplasm"/>
    <property type="evidence" value="ECO:0007669"/>
    <property type="project" value="TreeGrafter"/>
</dbReference>
<keyword evidence="2" id="KW-0547">Nucleotide-binding</keyword>
<evidence type="ECO:0000256" key="2">
    <source>
        <dbReference type="ARBA" id="ARBA00022741"/>
    </source>
</evidence>
<reference evidence="6" key="1">
    <citation type="submission" date="2023-10" db="EMBL/GenBank/DDBJ databases">
        <title>Genome assembly of Pristionchus species.</title>
        <authorList>
            <person name="Yoshida K."/>
            <person name="Sommer R.J."/>
        </authorList>
    </citation>
    <scope>NUCLEOTIDE SEQUENCE</scope>
    <source>
        <strain evidence="6">RS5133</strain>
    </source>
</reference>
<keyword evidence="4" id="KW-0067">ATP-binding</keyword>
<proteinExistence type="predicted"/>
<feature type="non-terminal residue" evidence="6">
    <location>
        <position position="104"/>
    </location>
</feature>
<evidence type="ECO:0000256" key="4">
    <source>
        <dbReference type="ARBA" id="ARBA00022840"/>
    </source>
</evidence>
<dbReference type="Gene3D" id="1.10.510.10">
    <property type="entry name" value="Transferase(Phosphotransferase) domain 1"/>
    <property type="match status" value="1"/>
</dbReference>
<dbReference type="InterPro" id="IPR011009">
    <property type="entry name" value="Kinase-like_dom_sf"/>
</dbReference>
<dbReference type="GO" id="GO:0005634">
    <property type="term" value="C:nucleus"/>
    <property type="evidence" value="ECO:0007669"/>
    <property type="project" value="TreeGrafter"/>
</dbReference>
<dbReference type="EMBL" id="BTSY01000003">
    <property type="protein sequence ID" value="GMT20342.1"/>
    <property type="molecule type" value="Genomic_DNA"/>
</dbReference>
<sequence>MFYLFSKYQTPYEMFIQQFWHYKSKVDVFSIGLIFAEISVAMNAEERNQIFNCYRTGKAPEILQNEPVVAEFVLWLTMVDPDERPTCRQVLDSPFLSQTSYKEC</sequence>
<evidence type="ECO:0000256" key="1">
    <source>
        <dbReference type="ARBA" id="ARBA00022679"/>
    </source>
</evidence>
<dbReference type="SUPFAM" id="SSF56112">
    <property type="entry name" value="Protein kinase-like (PK-like)"/>
    <property type="match status" value="1"/>
</dbReference>
<keyword evidence="3" id="KW-0418">Kinase</keyword>
<dbReference type="PANTHER" id="PTHR11042:SF91">
    <property type="entry name" value="EUKARYOTIC TRANSLATION INITIATION FACTOR 2-ALPHA KINASE"/>
    <property type="match status" value="1"/>
</dbReference>
<evidence type="ECO:0000313" key="7">
    <source>
        <dbReference type="Proteomes" id="UP001432322"/>
    </source>
</evidence>
<keyword evidence="1" id="KW-0808">Transferase</keyword>
<accession>A0AAV5VNT5</accession>
<dbReference type="GO" id="GO:0004694">
    <property type="term" value="F:eukaryotic translation initiation factor 2alpha kinase activity"/>
    <property type="evidence" value="ECO:0007669"/>
    <property type="project" value="TreeGrafter"/>
</dbReference>
<comment type="caution">
    <text evidence="6">The sequence shown here is derived from an EMBL/GenBank/DDBJ whole genome shotgun (WGS) entry which is preliminary data.</text>
</comment>
<protein>
    <recommendedName>
        <fullName evidence="5">Protein kinase domain-containing protein</fullName>
    </recommendedName>
</protein>
<evidence type="ECO:0000313" key="6">
    <source>
        <dbReference type="EMBL" id="GMT20342.1"/>
    </source>
</evidence>
<keyword evidence="7" id="KW-1185">Reference proteome</keyword>
<dbReference type="InterPro" id="IPR050339">
    <property type="entry name" value="CC_SR_Kinase"/>
</dbReference>